<dbReference type="InterPro" id="IPR019194">
    <property type="entry name" value="Tscrpt_elong_fac_Eaf_N"/>
</dbReference>
<proteinExistence type="inferred from homology"/>
<reference evidence="10" key="1">
    <citation type="submission" date="2016-01" db="EMBL/GenBank/DDBJ databases">
        <title>Reference transcriptome for the parasite Schistocephalus solidus: insights into the molecular evolution of parasitism.</title>
        <authorList>
            <person name="Hebert F.O."/>
            <person name="Grambauer S."/>
            <person name="Barber I."/>
            <person name="Landry C.R."/>
            <person name="Aubin-Horth N."/>
        </authorList>
    </citation>
    <scope>NUCLEOTIDE SEQUENCE</scope>
</reference>
<evidence type="ECO:0000256" key="8">
    <source>
        <dbReference type="SAM" id="MobiDB-lite"/>
    </source>
</evidence>
<comment type="subcellular location">
    <subcellularLocation>
        <location evidence="1">Nucleus</location>
    </subcellularLocation>
</comment>
<dbReference type="InterPro" id="IPR027093">
    <property type="entry name" value="EAF_fam"/>
</dbReference>
<keyword evidence="5" id="KW-0010">Activator</keyword>
<evidence type="ECO:0000256" key="2">
    <source>
        <dbReference type="ARBA" id="ARBA00007798"/>
    </source>
</evidence>
<comment type="similarity">
    <text evidence="2">Belongs to the EAF family.</text>
</comment>
<evidence type="ECO:0000256" key="6">
    <source>
        <dbReference type="ARBA" id="ARBA00023163"/>
    </source>
</evidence>
<evidence type="ECO:0000256" key="4">
    <source>
        <dbReference type="ARBA" id="ARBA00023015"/>
    </source>
</evidence>
<evidence type="ECO:0000256" key="7">
    <source>
        <dbReference type="ARBA" id="ARBA00023242"/>
    </source>
</evidence>
<evidence type="ECO:0000256" key="3">
    <source>
        <dbReference type="ARBA" id="ARBA00022553"/>
    </source>
</evidence>
<gene>
    <name evidence="10" type="primary">EAF1</name>
    <name evidence="10" type="ORF">TR102652</name>
</gene>
<feature type="compositionally biased region" description="Polar residues" evidence="8">
    <location>
        <begin position="134"/>
        <end position="152"/>
    </location>
</feature>
<dbReference type="GO" id="GO:0032783">
    <property type="term" value="C:super elongation complex"/>
    <property type="evidence" value="ECO:0007669"/>
    <property type="project" value="InterPro"/>
</dbReference>
<dbReference type="EMBL" id="GEEE01009638">
    <property type="protein sequence ID" value="JAP53587.1"/>
    <property type="molecule type" value="Transcribed_RNA"/>
</dbReference>
<feature type="compositionally biased region" description="Basic and acidic residues" evidence="8">
    <location>
        <begin position="103"/>
        <end position="114"/>
    </location>
</feature>
<protein>
    <submittedName>
        <fullName evidence="10">ELL-associated factor 1</fullName>
    </submittedName>
</protein>
<organism evidence="10">
    <name type="scientific">Schistocephalus solidus</name>
    <name type="common">Tapeworm</name>
    <dbReference type="NCBI Taxonomy" id="70667"/>
    <lineage>
        <taxon>Eukaryota</taxon>
        <taxon>Metazoa</taxon>
        <taxon>Spiralia</taxon>
        <taxon>Lophotrochozoa</taxon>
        <taxon>Platyhelminthes</taxon>
        <taxon>Cestoda</taxon>
        <taxon>Eucestoda</taxon>
        <taxon>Diphyllobothriidea</taxon>
        <taxon>Diphyllobothriidae</taxon>
        <taxon>Schistocephalus</taxon>
    </lineage>
</organism>
<evidence type="ECO:0000256" key="5">
    <source>
        <dbReference type="ARBA" id="ARBA00023159"/>
    </source>
</evidence>
<dbReference type="GO" id="GO:0006368">
    <property type="term" value="P:transcription elongation by RNA polymerase II"/>
    <property type="evidence" value="ECO:0007669"/>
    <property type="project" value="InterPro"/>
</dbReference>
<dbReference type="PANTHER" id="PTHR15970">
    <property type="entry name" value="ELL-ASSOCIATED FACTOR EAF"/>
    <property type="match status" value="1"/>
</dbReference>
<keyword evidence="3" id="KW-0597">Phosphoprotein</keyword>
<dbReference type="PANTHER" id="PTHR15970:SF2">
    <property type="entry name" value="ELL-ASSOCIATED FACTOR EAF"/>
    <property type="match status" value="1"/>
</dbReference>
<evidence type="ECO:0000256" key="1">
    <source>
        <dbReference type="ARBA" id="ARBA00004123"/>
    </source>
</evidence>
<keyword evidence="4" id="KW-0805">Transcription regulation</keyword>
<dbReference type="AlphaFoldDB" id="A0A0X3PU45"/>
<evidence type="ECO:0000313" key="10">
    <source>
        <dbReference type="EMBL" id="JAP53587.1"/>
    </source>
</evidence>
<dbReference type="Pfam" id="PF09816">
    <property type="entry name" value="EAF"/>
    <property type="match status" value="1"/>
</dbReference>
<name>A0A0X3PU45_SCHSO</name>
<feature type="domain" description="Transcription elongation factor Eaf N-terminal" evidence="9">
    <location>
        <begin position="7"/>
        <end position="105"/>
    </location>
</feature>
<accession>A0A0X3PU45</accession>
<keyword evidence="6" id="KW-0804">Transcription</keyword>
<keyword evidence="7" id="KW-0539">Nucleus</keyword>
<sequence>MPLRGKYEVKLGRSFVDPPQSTFMTMRCDFLPASVDKNQPGTISITNDKEVGIRLPSVSGAEPNSTLFKGNIRPVHKECLLIYNKNTGELILERISKAAQLKKIRDDRGSKKTESFQSVSAPGAGASTADHHSAITNQRSKPRTMSESSSDEPSPRGKEGTGQLTASKSRRSPALHSPMQQFVPTKTSTLSSPSSASSDSDSRGAVSPDRSSLSSLGSLDLPDAPLASRKGGVNSVSPSKTGKQVHSAGSDNNAKSNSLSLHRDLIENDLHLSESDDSDEC</sequence>
<evidence type="ECO:0000259" key="9">
    <source>
        <dbReference type="Pfam" id="PF09816"/>
    </source>
</evidence>
<feature type="compositionally biased region" description="Low complexity" evidence="8">
    <location>
        <begin position="187"/>
        <end position="227"/>
    </location>
</feature>
<feature type="region of interest" description="Disordered" evidence="8">
    <location>
        <begin position="102"/>
        <end position="261"/>
    </location>
</feature>
<feature type="compositionally biased region" description="Polar residues" evidence="8">
    <location>
        <begin position="234"/>
        <end position="260"/>
    </location>
</feature>
<dbReference type="GO" id="GO:0003711">
    <property type="term" value="F:transcription elongation factor activity"/>
    <property type="evidence" value="ECO:0007669"/>
    <property type="project" value="TreeGrafter"/>
</dbReference>